<comment type="caution">
    <text evidence="2">The sequence shown here is derived from an EMBL/GenBank/DDBJ whole genome shotgun (WGS) entry which is preliminary data.</text>
</comment>
<evidence type="ECO:0000313" key="3">
    <source>
        <dbReference type="Proteomes" id="UP000245790"/>
    </source>
</evidence>
<organism evidence="2 3">
    <name type="scientific">Pleionea mediterranea</name>
    <dbReference type="NCBI Taxonomy" id="523701"/>
    <lineage>
        <taxon>Bacteria</taxon>
        <taxon>Pseudomonadati</taxon>
        <taxon>Pseudomonadota</taxon>
        <taxon>Gammaproteobacteria</taxon>
        <taxon>Oceanospirillales</taxon>
        <taxon>Pleioneaceae</taxon>
        <taxon>Pleionea</taxon>
    </lineage>
</organism>
<dbReference type="PANTHER" id="PTHR34322">
    <property type="entry name" value="TRANSPOSASE, Y1_TNP DOMAIN-CONTAINING"/>
    <property type="match status" value="1"/>
</dbReference>
<dbReference type="AlphaFoldDB" id="A0A316FWN8"/>
<protein>
    <recommendedName>
        <fullName evidence="4">Transposase</fullName>
    </recommendedName>
</protein>
<dbReference type="GO" id="GO:0004803">
    <property type="term" value="F:transposase activity"/>
    <property type="evidence" value="ECO:0007669"/>
    <property type="project" value="InterPro"/>
</dbReference>
<dbReference type="InterPro" id="IPR036515">
    <property type="entry name" value="Transposase_17_sf"/>
</dbReference>
<gene>
    <name evidence="2" type="ORF">C8D97_104177</name>
</gene>
<dbReference type="PANTHER" id="PTHR34322:SF2">
    <property type="entry name" value="TRANSPOSASE IS200-LIKE DOMAIN-CONTAINING PROTEIN"/>
    <property type="match status" value="1"/>
</dbReference>
<name>A0A316FWN8_9GAMM</name>
<dbReference type="GO" id="GO:0006313">
    <property type="term" value="P:DNA transposition"/>
    <property type="evidence" value="ECO:0007669"/>
    <property type="project" value="InterPro"/>
</dbReference>
<feature type="region of interest" description="Disordered" evidence="1">
    <location>
        <begin position="122"/>
        <end position="152"/>
    </location>
</feature>
<dbReference type="GO" id="GO:0003677">
    <property type="term" value="F:DNA binding"/>
    <property type="evidence" value="ECO:0007669"/>
    <property type="project" value="InterPro"/>
</dbReference>
<dbReference type="EMBL" id="QGGU01000004">
    <property type="protein sequence ID" value="PWK52959.1"/>
    <property type="molecule type" value="Genomic_DNA"/>
</dbReference>
<keyword evidence="3" id="KW-1185">Reference proteome</keyword>
<reference evidence="2 3" key="1">
    <citation type="submission" date="2018-05" db="EMBL/GenBank/DDBJ databases">
        <title>Genomic Encyclopedia of Type Strains, Phase IV (KMG-IV): sequencing the most valuable type-strain genomes for metagenomic binning, comparative biology and taxonomic classification.</title>
        <authorList>
            <person name="Goeker M."/>
        </authorList>
    </citation>
    <scope>NUCLEOTIDE SEQUENCE [LARGE SCALE GENOMIC DNA]</scope>
    <source>
        <strain evidence="2 3">DSM 25350</strain>
    </source>
</reference>
<dbReference type="SUPFAM" id="SSF143422">
    <property type="entry name" value="Transposase IS200-like"/>
    <property type="match status" value="1"/>
</dbReference>
<evidence type="ECO:0000256" key="1">
    <source>
        <dbReference type="SAM" id="MobiDB-lite"/>
    </source>
</evidence>
<dbReference type="Gene3D" id="3.30.70.1290">
    <property type="entry name" value="Transposase IS200-like"/>
    <property type="match status" value="1"/>
</dbReference>
<dbReference type="RefSeq" id="WP_425348729.1">
    <property type="nucleotide sequence ID" value="NZ_QGGU01000004.1"/>
</dbReference>
<evidence type="ECO:0000313" key="2">
    <source>
        <dbReference type="EMBL" id="PWK52959.1"/>
    </source>
</evidence>
<evidence type="ECO:0008006" key="4">
    <source>
        <dbReference type="Google" id="ProtNLM"/>
    </source>
</evidence>
<accession>A0A316FWN8</accession>
<proteinExistence type="predicted"/>
<feature type="compositionally biased region" description="Basic and acidic residues" evidence="1">
    <location>
        <begin position="134"/>
        <end position="152"/>
    </location>
</feature>
<sequence length="152" mass="17874">NHTYSRTGTLWEGRYKSTLVDSEDYLLTVHRYIELNPVRAGMVEHASEYSWSSYQGNAMGKEIELITPHDAYTALGKTKEERLKNYRTLFRGRMAEKTLKEIRDATHKGWVLGSERFIQQIEQTTGRTAKPRPRGGDRKSEQYWKRQYDQKL</sequence>
<feature type="non-terminal residue" evidence="2">
    <location>
        <position position="1"/>
    </location>
</feature>
<dbReference type="Proteomes" id="UP000245790">
    <property type="component" value="Unassembled WGS sequence"/>
</dbReference>